<reference evidence="2" key="1">
    <citation type="submission" date="2019-11" db="EMBL/GenBank/DDBJ databases">
        <title>The complete genome sequence of Saccharopolyspora sp. E2A.</title>
        <authorList>
            <person name="Zhang G."/>
        </authorList>
    </citation>
    <scope>NUCLEOTIDE SEQUENCE [LARGE SCALE GENOMIC DNA]</scope>
    <source>
        <strain evidence="2">E2A</strain>
    </source>
</reference>
<evidence type="ECO:0000313" key="2">
    <source>
        <dbReference type="Proteomes" id="UP000371041"/>
    </source>
</evidence>
<dbReference type="RefSeq" id="WP_154077693.1">
    <property type="nucleotide sequence ID" value="NZ_CP045929.1"/>
</dbReference>
<dbReference type="AlphaFoldDB" id="A0A5Q3QJW6"/>
<organism evidence="1 2">
    <name type="scientific">Allosaccharopolyspora coralli</name>
    <dbReference type="NCBI Taxonomy" id="2665642"/>
    <lineage>
        <taxon>Bacteria</taxon>
        <taxon>Bacillati</taxon>
        <taxon>Actinomycetota</taxon>
        <taxon>Actinomycetes</taxon>
        <taxon>Pseudonocardiales</taxon>
        <taxon>Pseudonocardiaceae</taxon>
        <taxon>Allosaccharopolyspora</taxon>
    </lineage>
</organism>
<name>A0A5Q3QJW6_9PSEU</name>
<dbReference type="KEGG" id="sace:GIY23_17755"/>
<evidence type="ECO:0008006" key="3">
    <source>
        <dbReference type="Google" id="ProtNLM"/>
    </source>
</evidence>
<sequence length="224" mass="24300">MLKLFRRRDRTEREAGPDLADRVRAFWQLWDDELQPQVSAALGDGQPHRLDHPLAEAVASVHPDLIVSIEQGENALFALVVSAQADPELRAVTDAWKAAAPADDQNWEYHDSIPPVPDPTQVTVNLHGGQYALSQVRLAAQVDHAEGLVDVAVHHPGFADLEEAERTALTFLPLQAVLGERLAADRLGRVETALLEPDGAVGLLEFRDVVRSVASGPTTPDASA</sequence>
<gene>
    <name evidence="1" type="ORF">GIY23_17755</name>
</gene>
<dbReference type="EMBL" id="CP045929">
    <property type="protein sequence ID" value="QGK71117.1"/>
    <property type="molecule type" value="Genomic_DNA"/>
</dbReference>
<evidence type="ECO:0000313" key="1">
    <source>
        <dbReference type="EMBL" id="QGK71117.1"/>
    </source>
</evidence>
<proteinExistence type="predicted"/>
<protein>
    <recommendedName>
        <fullName evidence="3">DUF695 domain-containing protein</fullName>
    </recommendedName>
</protein>
<accession>A0A5Q3QJW6</accession>
<keyword evidence="2" id="KW-1185">Reference proteome</keyword>
<dbReference type="Proteomes" id="UP000371041">
    <property type="component" value="Chromosome"/>
</dbReference>